<dbReference type="PANTHER" id="PTHR38468">
    <property type="entry name" value="SLL0939 PROTEIN"/>
    <property type="match status" value="1"/>
</dbReference>
<keyword evidence="1" id="KW-0472">Membrane</keyword>
<organism evidence="2">
    <name type="scientific">Microvirga ossetica</name>
    <dbReference type="NCBI Taxonomy" id="1882682"/>
    <lineage>
        <taxon>Bacteria</taxon>
        <taxon>Pseudomonadati</taxon>
        <taxon>Pseudomonadota</taxon>
        <taxon>Alphaproteobacteria</taxon>
        <taxon>Hyphomicrobiales</taxon>
        <taxon>Methylobacteriaceae</taxon>
        <taxon>Microvirga</taxon>
    </lineage>
</organism>
<keyword evidence="1" id="KW-0812">Transmembrane</keyword>
<dbReference type="Pfam" id="PF07784">
    <property type="entry name" value="DUF1622"/>
    <property type="match status" value="1"/>
</dbReference>
<feature type="transmembrane region" description="Helical" evidence="1">
    <location>
        <begin position="20"/>
        <end position="40"/>
    </location>
</feature>
<reference evidence="2" key="1">
    <citation type="submission" date="2016-07" db="EMBL/GenBank/DDBJ databases">
        <title>Microvirga ossetica sp. nov. a new species of rhizobia isolated from root nodules of the legume species Vicia alpestris Steven originated from North Ossetia region in the Caucasus.</title>
        <authorList>
            <person name="Safronova V.I."/>
            <person name="Kuznetsova I.G."/>
            <person name="Sazanova A.L."/>
            <person name="Belimov A."/>
            <person name="Andronov E."/>
            <person name="Osledkin Y.S."/>
            <person name="Onishchuk O.P."/>
            <person name="Kurchak O.N."/>
            <person name="Shaposhnikov A.I."/>
            <person name="Willems A."/>
            <person name="Tikhonovich I.A."/>
        </authorList>
    </citation>
    <scope>NUCLEOTIDE SEQUENCE [LARGE SCALE GENOMIC DNA]</scope>
    <source>
        <strain evidence="2">V5/3M</strain>
    </source>
</reference>
<gene>
    <name evidence="2" type="ORF">BB934_22075</name>
</gene>
<dbReference type="EMBL" id="CP016616">
    <property type="protein sequence ID" value="ANY80583.1"/>
    <property type="molecule type" value="Genomic_DNA"/>
</dbReference>
<accession>A0A1B2EKR3</accession>
<evidence type="ECO:0000313" key="2">
    <source>
        <dbReference type="EMBL" id="ANY80583.1"/>
    </source>
</evidence>
<dbReference type="PANTHER" id="PTHR38468:SF1">
    <property type="entry name" value="SLL0939 PROTEIN"/>
    <property type="match status" value="1"/>
</dbReference>
<feature type="transmembrane region" description="Helical" evidence="1">
    <location>
        <begin position="60"/>
        <end position="78"/>
    </location>
</feature>
<keyword evidence="1" id="KW-1133">Transmembrane helix</keyword>
<protein>
    <recommendedName>
        <fullName evidence="3">DUF1622 domain-containing protein</fullName>
    </recommendedName>
</protein>
<name>A0A1B2EKR3_9HYPH</name>
<feature type="transmembrane region" description="Helical" evidence="1">
    <location>
        <begin position="84"/>
        <end position="104"/>
    </location>
</feature>
<evidence type="ECO:0008006" key="3">
    <source>
        <dbReference type="Google" id="ProtNLM"/>
    </source>
</evidence>
<dbReference type="AlphaFoldDB" id="A0A1B2EKR3"/>
<sequence>MDDWFPPALKLMTRAIEVGGIAIIVLGILGASLAVLWQVLHGRSGSDAFTLYRANVGRAILLGLEFLVAADIINTVAIEPTLQSLLILGGIVLIRTFLSFSLEVEIEGRWPWARHKSDEERPSNGTA</sequence>
<dbReference type="KEGG" id="moc:BB934_22075"/>
<dbReference type="InterPro" id="IPR012427">
    <property type="entry name" value="DUF1622"/>
</dbReference>
<proteinExistence type="predicted"/>
<evidence type="ECO:0000256" key="1">
    <source>
        <dbReference type="SAM" id="Phobius"/>
    </source>
</evidence>
<dbReference type="RefSeq" id="WP_173909485.1">
    <property type="nucleotide sequence ID" value="NZ_CP016616.1"/>
</dbReference>